<dbReference type="InterPro" id="IPR006015">
    <property type="entry name" value="Universal_stress_UspA"/>
</dbReference>
<feature type="domain" description="UspA" evidence="2">
    <location>
        <begin position="1"/>
        <end position="148"/>
    </location>
</feature>
<dbReference type="Pfam" id="PF00582">
    <property type="entry name" value="Usp"/>
    <property type="match status" value="1"/>
</dbReference>
<dbReference type="PANTHER" id="PTHR46268:SF6">
    <property type="entry name" value="UNIVERSAL STRESS PROTEIN UP12"/>
    <property type="match status" value="1"/>
</dbReference>
<dbReference type="EMBL" id="FRCB01000003">
    <property type="protein sequence ID" value="SHL87140.1"/>
    <property type="molecule type" value="Genomic_DNA"/>
</dbReference>
<dbReference type="Proteomes" id="UP000322545">
    <property type="component" value="Unassembled WGS sequence"/>
</dbReference>
<accession>A0A1M7E649</accession>
<evidence type="ECO:0000259" key="2">
    <source>
        <dbReference type="Pfam" id="PF00582"/>
    </source>
</evidence>
<gene>
    <name evidence="3" type="ORF">SAMN05443432_103215</name>
</gene>
<dbReference type="PRINTS" id="PR01438">
    <property type="entry name" value="UNVRSLSTRESS"/>
</dbReference>
<dbReference type="AlphaFoldDB" id="A0A1M7E649"/>
<keyword evidence="4" id="KW-1185">Reference proteome</keyword>
<name>A0A1M7E649_9RHOB</name>
<evidence type="ECO:0000313" key="3">
    <source>
        <dbReference type="EMBL" id="SHL87140.1"/>
    </source>
</evidence>
<evidence type="ECO:0000313" key="4">
    <source>
        <dbReference type="Proteomes" id="UP000322545"/>
    </source>
</evidence>
<organism evidence="3 4">
    <name type="scientific">Roseovarius litoreus</name>
    <dbReference type="NCBI Taxonomy" id="1155722"/>
    <lineage>
        <taxon>Bacteria</taxon>
        <taxon>Pseudomonadati</taxon>
        <taxon>Pseudomonadota</taxon>
        <taxon>Alphaproteobacteria</taxon>
        <taxon>Rhodobacterales</taxon>
        <taxon>Roseobacteraceae</taxon>
        <taxon>Roseovarius</taxon>
    </lineage>
</organism>
<dbReference type="PANTHER" id="PTHR46268">
    <property type="entry name" value="STRESS RESPONSE PROTEIN NHAX"/>
    <property type="match status" value="1"/>
</dbReference>
<dbReference type="RefSeq" id="WP_149779009.1">
    <property type="nucleotide sequence ID" value="NZ_FRCB01000003.1"/>
</dbReference>
<dbReference type="InterPro" id="IPR006016">
    <property type="entry name" value="UspA"/>
</dbReference>
<protein>
    <submittedName>
        <fullName evidence="3">Nucleotide-binding universal stress protein, UspA family</fullName>
    </submittedName>
</protein>
<dbReference type="InterPro" id="IPR014729">
    <property type="entry name" value="Rossmann-like_a/b/a_fold"/>
</dbReference>
<reference evidence="3 4" key="1">
    <citation type="submission" date="2016-11" db="EMBL/GenBank/DDBJ databases">
        <authorList>
            <person name="Varghese N."/>
            <person name="Submissions S."/>
        </authorList>
    </citation>
    <scope>NUCLEOTIDE SEQUENCE [LARGE SCALE GENOMIC DNA]</scope>
    <source>
        <strain evidence="3 4">DSM 28249</strain>
    </source>
</reference>
<dbReference type="CDD" id="cd00293">
    <property type="entry name" value="USP-like"/>
    <property type="match status" value="1"/>
</dbReference>
<comment type="similarity">
    <text evidence="1">Belongs to the universal stress protein A family.</text>
</comment>
<sequence length="148" mass="15832">MFKSILVPFDGSPNAEKALETALELSRACSGGDIKITILTVYRHHSMLEASLSMVRPDDPGNLDDIMRAHAKEVAEYAKTLAHNAGRTDVRAFVKSGPASRTIVKFAQEHGMDLIVIGSRGMGSVEGYLLGSVSHKVTGISTVPVLVV</sequence>
<proteinExistence type="inferred from homology"/>
<dbReference type="SUPFAM" id="SSF52402">
    <property type="entry name" value="Adenine nucleotide alpha hydrolases-like"/>
    <property type="match status" value="1"/>
</dbReference>
<evidence type="ECO:0000256" key="1">
    <source>
        <dbReference type="ARBA" id="ARBA00008791"/>
    </source>
</evidence>
<dbReference type="Gene3D" id="3.40.50.620">
    <property type="entry name" value="HUPs"/>
    <property type="match status" value="1"/>
</dbReference>